<keyword evidence="2" id="KW-0902">Two-component regulatory system</keyword>
<evidence type="ECO:0000256" key="4">
    <source>
        <dbReference type="ARBA" id="ARBA00023125"/>
    </source>
</evidence>
<feature type="DNA-binding region" description="OmpR/PhoB-type" evidence="7">
    <location>
        <begin position="108"/>
        <end position="206"/>
    </location>
</feature>
<feature type="modified residue" description="4-aspartylphosphate" evidence="6">
    <location>
        <position position="34"/>
    </location>
</feature>
<evidence type="ECO:0000256" key="1">
    <source>
        <dbReference type="ARBA" id="ARBA00022553"/>
    </source>
</evidence>
<evidence type="ECO:0000256" key="2">
    <source>
        <dbReference type="ARBA" id="ARBA00023012"/>
    </source>
</evidence>
<dbReference type="PROSITE" id="PS51755">
    <property type="entry name" value="OMPR_PHOB"/>
    <property type="match status" value="1"/>
</dbReference>
<evidence type="ECO:0000259" key="8">
    <source>
        <dbReference type="PROSITE" id="PS50110"/>
    </source>
</evidence>
<dbReference type="Gene3D" id="1.10.10.10">
    <property type="entry name" value="Winged helix-like DNA-binding domain superfamily/Winged helix DNA-binding domain"/>
    <property type="match status" value="1"/>
</dbReference>
<dbReference type="PANTHER" id="PTHR48111:SF43">
    <property type="entry name" value="STAGE 0 SPORULATION PROTEIN A HOMOLOG"/>
    <property type="match status" value="1"/>
</dbReference>
<name>A0ABQ6Z037_9ENTE</name>
<evidence type="ECO:0000259" key="9">
    <source>
        <dbReference type="PROSITE" id="PS51755"/>
    </source>
</evidence>
<dbReference type="Proteomes" id="UP000782705">
    <property type="component" value="Unassembled WGS sequence"/>
</dbReference>
<keyword evidence="3" id="KW-0805">Transcription regulation</keyword>
<dbReference type="InterPro" id="IPR039420">
    <property type="entry name" value="WalR-like"/>
</dbReference>
<evidence type="ECO:0000256" key="7">
    <source>
        <dbReference type="PROSITE-ProRule" id="PRU01091"/>
    </source>
</evidence>
<sequence length="211" mass="24398">MGLDKWGFQTMIAEDFQDILGVFHQVQPKLVILDISLPYYSGYHWCQKIREISTVPIIFLSSASDKMNMVMAMNLGADDFIAKPFDMELLVVKIQASFRRTYEFNQQEQQLTYQQLSLSVLENELHYHQQIISLTPNETKILAHLFVHAEQKVTKEELMEKLWESEAFVSKNTLTVNMTRLRKKLADAGLSRAIQTLKGIGYMLVMSDEND</sequence>
<keyword evidence="1 6" id="KW-0597">Phosphoprotein</keyword>
<dbReference type="SMART" id="SM00448">
    <property type="entry name" value="REC"/>
    <property type="match status" value="1"/>
</dbReference>
<dbReference type="InterPro" id="IPR001789">
    <property type="entry name" value="Sig_transdc_resp-reg_receiver"/>
</dbReference>
<evidence type="ECO:0000313" key="10">
    <source>
        <dbReference type="EMBL" id="KAF1304294.1"/>
    </source>
</evidence>
<feature type="domain" description="Response regulatory" evidence="8">
    <location>
        <begin position="1"/>
        <end position="98"/>
    </location>
</feature>
<dbReference type="InterPro" id="IPR036388">
    <property type="entry name" value="WH-like_DNA-bd_sf"/>
</dbReference>
<evidence type="ECO:0000256" key="3">
    <source>
        <dbReference type="ARBA" id="ARBA00023015"/>
    </source>
</evidence>
<keyword evidence="4 7" id="KW-0238">DNA-binding</keyword>
<gene>
    <name evidence="10" type="ORF">BAU17_12780</name>
</gene>
<dbReference type="PANTHER" id="PTHR48111">
    <property type="entry name" value="REGULATOR OF RPOS"/>
    <property type="match status" value="1"/>
</dbReference>
<evidence type="ECO:0000256" key="6">
    <source>
        <dbReference type="PROSITE-ProRule" id="PRU00169"/>
    </source>
</evidence>
<evidence type="ECO:0000313" key="11">
    <source>
        <dbReference type="Proteomes" id="UP000782705"/>
    </source>
</evidence>
<protein>
    <submittedName>
        <fullName evidence="10">DNA-binding response regulator</fullName>
    </submittedName>
</protein>
<dbReference type="InterPro" id="IPR011006">
    <property type="entry name" value="CheY-like_superfamily"/>
</dbReference>
<feature type="domain" description="OmpR/PhoB-type" evidence="9">
    <location>
        <begin position="108"/>
        <end position="206"/>
    </location>
</feature>
<organism evidence="10 11">
    <name type="scientific">Candidatus Enterococcus willemsii</name>
    <dbReference type="NCBI Taxonomy" id="1857215"/>
    <lineage>
        <taxon>Bacteria</taxon>
        <taxon>Bacillati</taxon>
        <taxon>Bacillota</taxon>
        <taxon>Bacilli</taxon>
        <taxon>Lactobacillales</taxon>
        <taxon>Enterococcaceae</taxon>
        <taxon>Enterococcus</taxon>
    </lineage>
</organism>
<accession>A0ABQ6Z037</accession>
<keyword evidence="11" id="KW-1185">Reference proteome</keyword>
<comment type="caution">
    <text evidence="10">The sequence shown here is derived from an EMBL/GenBank/DDBJ whole genome shotgun (WGS) entry which is preliminary data.</text>
</comment>
<dbReference type="Gene3D" id="3.40.50.2300">
    <property type="match status" value="1"/>
</dbReference>
<reference evidence="10 11" key="1">
    <citation type="submission" date="2016-06" db="EMBL/GenBank/DDBJ databases">
        <title>Four novel species of enterococci isolated from chicken manure.</title>
        <authorList>
            <person name="Van Tyne D."/>
        </authorList>
    </citation>
    <scope>NUCLEOTIDE SEQUENCE [LARGE SCALE GENOMIC DNA]</scope>
    <source>
        <strain evidence="10 11">CU12B</strain>
    </source>
</reference>
<dbReference type="GO" id="GO:0003677">
    <property type="term" value="F:DNA binding"/>
    <property type="evidence" value="ECO:0007669"/>
    <property type="project" value="UniProtKB-KW"/>
</dbReference>
<dbReference type="EMBL" id="MAEL01000034">
    <property type="protein sequence ID" value="KAF1304294.1"/>
    <property type="molecule type" value="Genomic_DNA"/>
</dbReference>
<dbReference type="Pfam" id="PF00486">
    <property type="entry name" value="Trans_reg_C"/>
    <property type="match status" value="1"/>
</dbReference>
<proteinExistence type="predicted"/>
<dbReference type="InterPro" id="IPR001867">
    <property type="entry name" value="OmpR/PhoB-type_DNA-bd"/>
</dbReference>
<keyword evidence="5" id="KW-0804">Transcription</keyword>
<dbReference type="SMART" id="SM00862">
    <property type="entry name" value="Trans_reg_C"/>
    <property type="match status" value="1"/>
</dbReference>
<dbReference type="SUPFAM" id="SSF52172">
    <property type="entry name" value="CheY-like"/>
    <property type="match status" value="1"/>
</dbReference>
<dbReference type="PROSITE" id="PS50110">
    <property type="entry name" value="RESPONSE_REGULATORY"/>
    <property type="match status" value="1"/>
</dbReference>
<dbReference type="CDD" id="cd00383">
    <property type="entry name" value="trans_reg_C"/>
    <property type="match status" value="1"/>
</dbReference>
<evidence type="ECO:0000256" key="5">
    <source>
        <dbReference type="ARBA" id="ARBA00023163"/>
    </source>
</evidence>
<dbReference type="Pfam" id="PF00072">
    <property type="entry name" value="Response_reg"/>
    <property type="match status" value="1"/>
</dbReference>